<keyword evidence="3" id="KW-1185">Reference proteome</keyword>
<evidence type="ECO:0000256" key="1">
    <source>
        <dbReference type="SAM" id="SignalP"/>
    </source>
</evidence>
<comment type="caution">
    <text evidence="2">The sequence shown here is derived from an EMBL/GenBank/DDBJ whole genome shotgun (WGS) entry which is preliminary data.</text>
</comment>
<keyword evidence="1" id="KW-0732">Signal</keyword>
<dbReference type="Proteomes" id="UP001501020">
    <property type="component" value="Unassembled WGS sequence"/>
</dbReference>
<organism evidence="2 3">
    <name type="scientific">Actinomadura napierensis</name>
    <dbReference type="NCBI Taxonomy" id="267854"/>
    <lineage>
        <taxon>Bacteria</taxon>
        <taxon>Bacillati</taxon>
        <taxon>Actinomycetota</taxon>
        <taxon>Actinomycetes</taxon>
        <taxon>Streptosporangiales</taxon>
        <taxon>Thermomonosporaceae</taxon>
        <taxon>Actinomadura</taxon>
    </lineage>
</organism>
<name>A0ABN3A4K4_9ACTN</name>
<feature type="signal peptide" evidence="1">
    <location>
        <begin position="1"/>
        <end position="27"/>
    </location>
</feature>
<evidence type="ECO:0000313" key="3">
    <source>
        <dbReference type="Proteomes" id="UP001501020"/>
    </source>
</evidence>
<evidence type="ECO:0000313" key="2">
    <source>
        <dbReference type="EMBL" id="GAA2153872.1"/>
    </source>
</evidence>
<feature type="chain" id="PRO_5045237952" description="Lipoprotein" evidence="1">
    <location>
        <begin position="28"/>
        <end position="277"/>
    </location>
</feature>
<sequence>MTMRRAHCRRTALAAVALLCCTLTACAPRPWEEAIDERATAKVAALLNRTSQAHPEFPGVLMRTVTPFPWDRLFAFRPGATGRDVRARTGFTFMPDRKVLDEDNYLLVFARGTTLAKVVRLAFNTDHPLDYEGGKEYPADSYLVDPEGDGILRLREPSEFRRLFDTAARDSLVEKVDGLDNGDHVAIGDLGFSWDHMRVIEPSDLKKKTGISYPKDVYQPFDNGLMVFTSEGRTVRIVEMRDLDFRKEDRVPWHGRSWSSRVQIAQDDHGRLDLREP</sequence>
<dbReference type="RefSeq" id="WP_344274676.1">
    <property type="nucleotide sequence ID" value="NZ_BAAAMR010000063.1"/>
</dbReference>
<gene>
    <name evidence="2" type="ORF">GCM10009727_60570</name>
</gene>
<accession>A0ABN3A4K4</accession>
<dbReference type="PROSITE" id="PS51257">
    <property type="entry name" value="PROKAR_LIPOPROTEIN"/>
    <property type="match status" value="1"/>
</dbReference>
<evidence type="ECO:0008006" key="4">
    <source>
        <dbReference type="Google" id="ProtNLM"/>
    </source>
</evidence>
<proteinExistence type="predicted"/>
<reference evidence="2 3" key="1">
    <citation type="journal article" date="2019" name="Int. J. Syst. Evol. Microbiol.">
        <title>The Global Catalogue of Microorganisms (GCM) 10K type strain sequencing project: providing services to taxonomists for standard genome sequencing and annotation.</title>
        <authorList>
            <consortium name="The Broad Institute Genomics Platform"/>
            <consortium name="The Broad Institute Genome Sequencing Center for Infectious Disease"/>
            <person name="Wu L."/>
            <person name="Ma J."/>
        </authorList>
    </citation>
    <scope>NUCLEOTIDE SEQUENCE [LARGE SCALE GENOMIC DNA]</scope>
    <source>
        <strain evidence="2 3">JCM 13850</strain>
    </source>
</reference>
<protein>
    <recommendedName>
        <fullName evidence="4">Lipoprotein</fullName>
    </recommendedName>
</protein>
<dbReference type="EMBL" id="BAAAMR010000063">
    <property type="protein sequence ID" value="GAA2153872.1"/>
    <property type="molecule type" value="Genomic_DNA"/>
</dbReference>